<evidence type="ECO:0000313" key="5">
    <source>
        <dbReference type="EMBL" id="SDE41384.1"/>
    </source>
</evidence>
<reference evidence="6" key="1">
    <citation type="submission" date="2016-10" db="EMBL/GenBank/DDBJ databases">
        <authorList>
            <person name="Varghese N."/>
        </authorList>
    </citation>
    <scope>NUCLEOTIDE SEQUENCE [LARGE SCALE GENOMIC DNA]</scope>
    <source>
        <strain evidence="6">DSM 20639</strain>
    </source>
</reference>
<feature type="compositionally biased region" description="Low complexity" evidence="3">
    <location>
        <begin position="16"/>
        <end position="32"/>
    </location>
</feature>
<dbReference type="AlphaFoldDB" id="A0A1G7CPM4"/>
<evidence type="ECO:0000256" key="1">
    <source>
        <dbReference type="ARBA" id="ARBA00022603"/>
    </source>
</evidence>
<organism evidence="5 6">
    <name type="scientific">Actinobaculum suis</name>
    <dbReference type="NCBI Taxonomy" id="1657"/>
    <lineage>
        <taxon>Bacteria</taxon>
        <taxon>Bacillati</taxon>
        <taxon>Actinomycetota</taxon>
        <taxon>Actinomycetes</taxon>
        <taxon>Actinomycetales</taxon>
        <taxon>Actinomycetaceae</taxon>
        <taxon>Actinobaculum</taxon>
    </lineage>
</organism>
<dbReference type="PANTHER" id="PTHR43191">
    <property type="entry name" value="RRNA METHYLTRANSFERASE 3"/>
    <property type="match status" value="1"/>
</dbReference>
<dbReference type="InterPro" id="IPR001537">
    <property type="entry name" value="SpoU_MeTrfase"/>
</dbReference>
<gene>
    <name evidence="5" type="ORF">SAMN05421878_10860</name>
</gene>
<keyword evidence="1 5" id="KW-0489">Methyltransferase</keyword>
<dbReference type="GO" id="GO:0006396">
    <property type="term" value="P:RNA processing"/>
    <property type="evidence" value="ECO:0007669"/>
    <property type="project" value="InterPro"/>
</dbReference>
<dbReference type="GO" id="GO:0003723">
    <property type="term" value="F:RNA binding"/>
    <property type="evidence" value="ECO:0007669"/>
    <property type="project" value="InterPro"/>
</dbReference>
<evidence type="ECO:0000256" key="2">
    <source>
        <dbReference type="ARBA" id="ARBA00022679"/>
    </source>
</evidence>
<feature type="compositionally biased region" description="Polar residues" evidence="3">
    <location>
        <begin position="1"/>
        <end position="14"/>
    </location>
</feature>
<dbReference type="Proteomes" id="UP000182744">
    <property type="component" value="Unassembled WGS sequence"/>
</dbReference>
<dbReference type="InterPro" id="IPR029026">
    <property type="entry name" value="tRNA_m1G_MTases_N"/>
</dbReference>
<evidence type="ECO:0000256" key="3">
    <source>
        <dbReference type="SAM" id="MobiDB-lite"/>
    </source>
</evidence>
<evidence type="ECO:0000313" key="6">
    <source>
        <dbReference type="Proteomes" id="UP000182744"/>
    </source>
</evidence>
<dbReference type="InterPro" id="IPR029028">
    <property type="entry name" value="Alpha/beta_knot_MTases"/>
</dbReference>
<dbReference type="EMBL" id="FNAU01000008">
    <property type="protein sequence ID" value="SDE41384.1"/>
    <property type="molecule type" value="Genomic_DNA"/>
</dbReference>
<sequence length="268" mass="28565">MENSEGKQSVNPESTAAGPAGAEAGTPGPKAGLTPDAETGAFANTVAGADLPPGVQPASGGSPYGERRTVGVGPYVGPWPEDPRLDPELLAAGDHRNVLDEYRYWTVEAIKADLDTRRAPLHIAIENLQHDLNIGSIVRSANAFNVAGVHIVGRHKWNRRGALVTDRYLNMHYHREPAELAQWAQENSYELVAIDNQEGATPIESTALPAQCVLVFGQESAGISPELLELCDSAVEISQYGSTRSLNVAAAAAIAMFAWSLQHQAARN</sequence>
<dbReference type="Gene3D" id="3.40.1280.10">
    <property type="match status" value="1"/>
</dbReference>
<protein>
    <submittedName>
        <fullName evidence="5">SpoU rRNA Methylase family protein</fullName>
    </submittedName>
</protein>
<dbReference type="Pfam" id="PF00588">
    <property type="entry name" value="SpoU_methylase"/>
    <property type="match status" value="1"/>
</dbReference>
<dbReference type="GO" id="GO:0008173">
    <property type="term" value="F:RNA methyltransferase activity"/>
    <property type="evidence" value="ECO:0007669"/>
    <property type="project" value="InterPro"/>
</dbReference>
<dbReference type="InterPro" id="IPR051259">
    <property type="entry name" value="rRNA_Methyltransferase"/>
</dbReference>
<dbReference type="GO" id="GO:0032259">
    <property type="term" value="P:methylation"/>
    <property type="evidence" value="ECO:0007669"/>
    <property type="project" value="UniProtKB-KW"/>
</dbReference>
<dbReference type="SUPFAM" id="SSF75217">
    <property type="entry name" value="alpha/beta knot"/>
    <property type="match status" value="1"/>
</dbReference>
<keyword evidence="6" id="KW-1185">Reference proteome</keyword>
<keyword evidence="2" id="KW-0808">Transferase</keyword>
<proteinExistence type="predicted"/>
<accession>A0A1G7CPM4</accession>
<dbReference type="PANTHER" id="PTHR43191:SF2">
    <property type="entry name" value="RRNA METHYLTRANSFERASE 3, MITOCHONDRIAL"/>
    <property type="match status" value="1"/>
</dbReference>
<name>A0A1G7CPM4_9ACTO</name>
<evidence type="ECO:0000259" key="4">
    <source>
        <dbReference type="Pfam" id="PF00588"/>
    </source>
</evidence>
<feature type="region of interest" description="Disordered" evidence="3">
    <location>
        <begin position="1"/>
        <end position="75"/>
    </location>
</feature>
<feature type="domain" description="tRNA/rRNA methyltransferase SpoU type" evidence="4">
    <location>
        <begin position="121"/>
        <end position="257"/>
    </location>
</feature>